<dbReference type="EMBL" id="JBHSDT010000004">
    <property type="protein sequence ID" value="MFC4402688.1"/>
    <property type="molecule type" value="Genomic_DNA"/>
</dbReference>
<feature type="transmembrane region" description="Helical" evidence="1">
    <location>
        <begin position="144"/>
        <end position="165"/>
    </location>
</feature>
<proteinExistence type="predicted"/>
<sequence length="207" mass="23605">MKNISTWYMTFGEWMFKLFILNFLWVLFTIAGIGVLGIFPATIALYATIRKELQSEHDIKIFSSFISYFKREFLKANLYGYSVTIAGALLFFNIRVLAQLPSTALNAALTLFTYALIIVLSLIAIYLPPLYVHFELKFLTYFKYAIILIIGKPLQTFMMIVVILVLLVTFYYLPVLFPVLGASTLSYFIMKISLPLFDTGDKTSTSA</sequence>
<dbReference type="Proteomes" id="UP001595882">
    <property type="component" value="Unassembled WGS sequence"/>
</dbReference>
<reference evidence="3" key="1">
    <citation type="journal article" date="2019" name="Int. J. Syst. Evol. Microbiol.">
        <title>The Global Catalogue of Microorganisms (GCM) 10K type strain sequencing project: providing services to taxonomists for standard genome sequencing and annotation.</title>
        <authorList>
            <consortium name="The Broad Institute Genomics Platform"/>
            <consortium name="The Broad Institute Genome Sequencing Center for Infectious Disease"/>
            <person name="Wu L."/>
            <person name="Ma J."/>
        </authorList>
    </citation>
    <scope>NUCLEOTIDE SEQUENCE [LARGE SCALE GENOMIC DNA]</scope>
    <source>
        <strain evidence="3">CCUG 37865</strain>
    </source>
</reference>
<feature type="transmembrane region" description="Helical" evidence="1">
    <location>
        <begin position="171"/>
        <end position="190"/>
    </location>
</feature>
<keyword evidence="1" id="KW-1133">Transmembrane helix</keyword>
<feature type="transmembrane region" description="Helical" evidence="1">
    <location>
        <begin position="20"/>
        <end position="47"/>
    </location>
</feature>
<dbReference type="InterPro" id="IPR006938">
    <property type="entry name" value="DUF624"/>
</dbReference>
<accession>A0ABV8WUE9</accession>
<feature type="transmembrane region" description="Helical" evidence="1">
    <location>
        <begin position="104"/>
        <end position="132"/>
    </location>
</feature>
<dbReference type="Pfam" id="PF04854">
    <property type="entry name" value="DUF624"/>
    <property type="match status" value="1"/>
</dbReference>
<evidence type="ECO:0000313" key="2">
    <source>
        <dbReference type="EMBL" id="MFC4402688.1"/>
    </source>
</evidence>
<feature type="transmembrane region" description="Helical" evidence="1">
    <location>
        <begin position="78"/>
        <end position="98"/>
    </location>
</feature>
<comment type="caution">
    <text evidence="2">The sequence shown here is derived from an EMBL/GenBank/DDBJ whole genome shotgun (WGS) entry which is preliminary data.</text>
</comment>
<keyword evidence="1" id="KW-0472">Membrane</keyword>
<name>A0ABV8WUE9_9BACI</name>
<evidence type="ECO:0000256" key="1">
    <source>
        <dbReference type="SAM" id="Phobius"/>
    </source>
</evidence>
<gene>
    <name evidence="2" type="ORF">ACFOY7_06340</name>
</gene>
<organism evidence="2 3">
    <name type="scientific">Gracilibacillus xinjiangensis</name>
    <dbReference type="NCBI Taxonomy" id="1193282"/>
    <lineage>
        <taxon>Bacteria</taxon>
        <taxon>Bacillati</taxon>
        <taxon>Bacillota</taxon>
        <taxon>Bacilli</taxon>
        <taxon>Bacillales</taxon>
        <taxon>Bacillaceae</taxon>
        <taxon>Gracilibacillus</taxon>
    </lineage>
</organism>
<keyword evidence="3" id="KW-1185">Reference proteome</keyword>
<evidence type="ECO:0000313" key="3">
    <source>
        <dbReference type="Proteomes" id="UP001595882"/>
    </source>
</evidence>
<dbReference type="RefSeq" id="WP_390250505.1">
    <property type="nucleotide sequence ID" value="NZ_JBHSDT010000004.1"/>
</dbReference>
<keyword evidence="1" id="KW-0812">Transmembrane</keyword>
<protein>
    <submittedName>
        <fullName evidence="2">YesL family protein</fullName>
    </submittedName>
</protein>